<evidence type="ECO:0000256" key="2">
    <source>
        <dbReference type="ARBA" id="ARBA00022723"/>
    </source>
</evidence>
<evidence type="ECO:0000313" key="7">
    <source>
        <dbReference type="EMBL" id="MDU0259284.1"/>
    </source>
</evidence>
<reference evidence="7" key="1">
    <citation type="submission" date="2023-10" db="EMBL/GenBank/DDBJ databases">
        <title>Genome Sequence of the Bacteria from From Gut Wall in Crohn's Disease.</title>
        <authorList>
            <person name="Rodriguez-Palacios A."/>
        </authorList>
    </citation>
    <scope>NUCLEOTIDE SEQUENCE</scope>
    <source>
        <strain evidence="7">CavFT-hAR58</strain>
    </source>
</reference>
<dbReference type="GO" id="GO:0004559">
    <property type="term" value="F:alpha-mannosidase activity"/>
    <property type="evidence" value="ECO:0007669"/>
    <property type="project" value="InterPro"/>
</dbReference>
<dbReference type="AlphaFoldDB" id="A0AAE4LKG9"/>
<dbReference type="InterPro" id="IPR027291">
    <property type="entry name" value="Glyco_hydro_38_N_sf"/>
</dbReference>
<keyword evidence="3 7" id="KW-0378">Hydrolase</keyword>
<dbReference type="PANTHER" id="PTHR46017:SF1">
    <property type="entry name" value="ALPHA-MANNOSIDASE 2C1"/>
    <property type="match status" value="1"/>
</dbReference>
<organism evidence="7 8">
    <name type="scientific">Alistipes finegoldii</name>
    <dbReference type="NCBI Taxonomy" id="214856"/>
    <lineage>
        <taxon>Bacteria</taxon>
        <taxon>Pseudomonadati</taxon>
        <taxon>Bacteroidota</taxon>
        <taxon>Bacteroidia</taxon>
        <taxon>Bacteroidales</taxon>
        <taxon>Rikenellaceae</taxon>
        <taxon>Alistipes</taxon>
    </lineage>
</organism>
<dbReference type="SUPFAM" id="SSF88713">
    <property type="entry name" value="Glycoside hydrolase/deacetylase"/>
    <property type="match status" value="1"/>
</dbReference>
<dbReference type="Gene3D" id="1.20.1270.50">
    <property type="entry name" value="Glycoside hydrolase family 38, central domain"/>
    <property type="match status" value="1"/>
</dbReference>
<dbReference type="InterPro" id="IPR041147">
    <property type="entry name" value="GH38_C"/>
</dbReference>
<dbReference type="GO" id="GO:0046872">
    <property type="term" value="F:metal ion binding"/>
    <property type="evidence" value="ECO:0007669"/>
    <property type="project" value="UniProtKB-KW"/>
</dbReference>
<dbReference type="Pfam" id="PF09261">
    <property type="entry name" value="Alpha-mann_mid"/>
    <property type="match status" value="1"/>
</dbReference>
<dbReference type="InterPro" id="IPR011330">
    <property type="entry name" value="Glyco_hydro/deAcase_b/a-brl"/>
</dbReference>
<feature type="signal peptide" evidence="5">
    <location>
        <begin position="1"/>
        <end position="22"/>
    </location>
</feature>
<dbReference type="SUPFAM" id="SSF74650">
    <property type="entry name" value="Galactose mutarotase-like"/>
    <property type="match status" value="1"/>
</dbReference>
<dbReference type="SMART" id="SM00872">
    <property type="entry name" value="Alpha-mann_mid"/>
    <property type="match status" value="1"/>
</dbReference>
<keyword evidence="5" id="KW-0732">Signal</keyword>
<protein>
    <submittedName>
        <fullName evidence="7">Glycoside hydrolase family 38 C-terminal domain-containing protein</fullName>
    </submittedName>
</protein>
<evidence type="ECO:0000256" key="4">
    <source>
        <dbReference type="ARBA" id="ARBA00023295"/>
    </source>
</evidence>
<dbReference type="SUPFAM" id="SSF88688">
    <property type="entry name" value="Families 57/38 glycoside transferase middle domain"/>
    <property type="match status" value="1"/>
</dbReference>
<dbReference type="Pfam" id="PF07748">
    <property type="entry name" value="Glyco_hydro_38C"/>
    <property type="match status" value="1"/>
</dbReference>
<dbReference type="RefSeq" id="WP_022044415.1">
    <property type="nucleotide sequence ID" value="NZ_CBCTEG010000009.1"/>
</dbReference>
<dbReference type="InterPro" id="IPR000602">
    <property type="entry name" value="Glyco_hydro_38_N"/>
</dbReference>
<dbReference type="GO" id="GO:0030246">
    <property type="term" value="F:carbohydrate binding"/>
    <property type="evidence" value="ECO:0007669"/>
    <property type="project" value="InterPro"/>
</dbReference>
<feature type="chain" id="PRO_5041910399" evidence="5">
    <location>
        <begin position="23"/>
        <end position="1068"/>
    </location>
</feature>
<dbReference type="CDD" id="cd10789">
    <property type="entry name" value="GH38N_AMII_ER_cytosolic"/>
    <property type="match status" value="1"/>
</dbReference>
<name>A0AAE4LKG9_9BACT</name>
<evidence type="ECO:0000256" key="3">
    <source>
        <dbReference type="ARBA" id="ARBA00022801"/>
    </source>
</evidence>
<dbReference type="EMBL" id="JAWDES010000004">
    <property type="protein sequence ID" value="MDU0259284.1"/>
    <property type="molecule type" value="Genomic_DNA"/>
</dbReference>
<sequence>MKPNRFMLALAALCFAAGGASAQQTDGKSVAPKTYKAYMVSDAHLDTQWNWDVQTTIREYIPRTLFQNLYLMERFPDYRFSFEGGVVYSWMKEYYPMHYERMKKYIASGQWHIAGASWDANDPNMPSAESFFRNILLGQEFYKKEFGVRSTDIFLPDCFGFGYTLPTIAAHSGLIGMSTQKLSWRNHDFYDTPYHKKNPFSWGVWYGIDGSSLIAAFDTGGYNSELPENVQYNERLMERAAHGYDNTCFRYYAGGGEGVGDKGNSGTVTTCRRLTKAINDPNAPIEIISATSDDLFKAYLGRKAELPSFDGELLMDVHATGCYTSQTAMKYYNRRNEELTGAAERAAVAADWLGALAYDQRKLTEIWQRFIWHQFHDDLTGTSIPEAYTWSWNDELIALRQGGDVMNSAVGALSYSLDTRVKGTPVVVYNAVTYPVKAVVEAEIPLVAKAKGVAVYGPDGRRVAAQILSREGDKAVIAFAADVKSVGYAVYDVRPASPARSSALNVNGNTIENAVYKVTLDKNGDIASLVDKRYGRELVEQGKAFRLAIFEGNPSNEWPAWEVLKEVVDKTPRAVTDNVSVSVGEEGSVRASLKVERTYGDSKFTQYITLTDGAQDDRIDIRTTVDWNSRNTLLKAEFPMSVSNAKAAYDLGIGFIERGNNTATAYEVPALKWADLTDADGSYGISVLNDCKYGWDKPADNTIRLTLIHTPSTEKRYPHQRDLDLGVNHFTYSIVGHKGTDRSGVVAASEQLNLPLVAYVAPKHAGSLGRTFSMLESSTPQIGVRALKKAEDGDGYIVRCYELTGKPVENARITFPAQILSAEECNGIEEKIGAAETEGRSLIVSAGKFAPKTYRVRLAAPAQKSAFEVKSAPVTLSYNTVAFTTDEFYTYYRFDNQRGSFAAELIPAELTCNGVRFVMGEENVKDAVTCRSQEIELPEGGYRKLYMLVAASDKECEALFKVGDSEQAVYVPLWKGFYGQWGWRGHSEAFLKDATIAHIGTHRHQGDEGNLPYDFSYMYMVSLDIPEGARTVTLPENKNVAVFAMTASDNGIDDVLPVSGTFIRPDVK</sequence>
<keyword evidence="4" id="KW-0326">Glycosidase</keyword>
<dbReference type="Proteomes" id="UP001181347">
    <property type="component" value="Unassembled WGS sequence"/>
</dbReference>
<proteinExistence type="inferred from homology"/>
<evidence type="ECO:0000256" key="5">
    <source>
        <dbReference type="SAM" id="SignalP"/>
    </source>
</evidence>
<evidence type="ECO:0000256" key="1">
    <source>
        <dbReference type="ARBA" id="ARBA00009792"/>
    </source>
</evidence>
<dbReference type="Gene3D" id="3.20.110.10">
    <property type="entry name" value="Glycoside hydrolase 38, N terminal domain"/>
    <property type="match status" value="1"/>
</dbReference>
<dbReference type="Pfam" id="PF01074">
    <property type="entry name" value="Glyco_hydro_38N"/>
    <property type="match status" value="1"/>
</dbReference>
<feature type="domain" description="Glycoside hydrolase family 38 central" evidence="6">
    <location>
        <begin position="317"/>
        <end position="395"/>
    </location>
</feature>
<keyword evidence="2" id="KW-0479">Metal-binding</keyword>
<evidence type="ECO:0000259" key="6">
    <source>
        <dbReference type="SMART" id="SM00872"/>
    </source>
</evidence>
<dbReference type="InterPro" id="IPR037094">
    <property type="entry name" value="Glyco_hydro_38_cen_sf"/>
</dbReference>
<comment type="caution">
    <text evidence="7">The sequence shown here is derived from an EMBL/GenBank/DDBJ whole genome shotgun (WGS) entry which is preliminary data.</text>
</comment>
<dbReference type="InterPro" id="IPR028995">
    <property type="entry name" value="Glyco_hydro_57/38_cen_sf"/>
</dbReference>
<dbReference type="GO" id="GO:0006013">
    <property type="term" value="P:mannose metabolic process"/>
    <property type="evidence" value="ECO:0007669"/>
    <property type="project" value="InterPro"/>
</dbReference>
<dbReference type="GO" id="GO:0009313">
    <property type="term" value="P:oligosaccharide catabolic process"/>
    <property type="evidence" value="ECO:0007669"/>
    <property type="project" value="TreeGrafter"/>
</dbReference>
<comment type="similarity">
    <text evidence="1">Belongs to the glycosyl hydrolase 38 family.</text>
</comment>
<evidence type="ECO:0000313" key="8">
    <source>
        <dbReference type="Proteomes" id="UP001181347"/>
    </source>
</evidence>
<gene>
    <name evidence="7" type="ORF">RVH17_04005</name>
</gene>
<accession>A0AAE4LKG9</accession>
<dbReference type="InterPro" id="IPR015341">
    <property type="entry name" value="Glyco_hydro_38_cen"/>
</dbReference>
<dbReference type="Gene3D" id="2.70.98.30">
    <property type="entry name" value="Golgi alpha-mannosidase II, domain 4"/>
    <property type="match status" value="1"/>
</dbReference>
<dbReference type="InterPro" id="IPR011682">
    <property type="entry name" value="Glyco_hydro_38_C"/>
</dbReference>
<dbReference type="InterPro" id="IPR011013">
    <property type="entry name" value="Gal_mutarotase_sf_dom"/>
</dbReference>
<dbReference type="Pfam" id="PF17677">
    <property type="entry name" value="Glyco_hydro38C2"/>
    <property type="match status" value="1"/>
</dbReference>
<dbReference type="PANTHER" id="PTHR46017">
    <property type="entry name" value="ALPHA-MANNOSIDASE 2C1"/>
    <property type="match status" value="1"/>
</dbReference>
<dbReference type="Gene3D" id="2.60.40.2220">
    <property type="match status" value="1"/>
</dbReference>